<evidence type="ECO:0000256" key="1">
    <source>
        <dbReference type="SAM" id="MobiDB-lite"/>
    </source>
</evidence>
<keyword evidence="3" id="KW-1185">Reference proteome</keyword>
<evidence type="ECO:0000313" key="3">
    <source>
        <dbReference type="Proteomes" id="UP001454036"/>
    </source>
</evidence>
<protein>
    <submittedName>
        <fullName evidence="2">Uncharacterized protein</fullName>
    </submittedName>
</protein>
<name>A0AAV3PZA4_LITER</name>
<accession>A0AAV3PZA4</accession>
<dbReference type="EMBL" id="BAABME010002908">
    <property type="protein sequence ID" value="GAA0156600.1"/>
    <property type="molecule type" value="Genomic_DNA"/>
</dbReference>
<sequence length="120" mass="13830">MMFYLTTLNLSRFLTEEAPVLGQDEVNPQTLAVVEGWKHFDYLCMVVSKSFQVVAIIKKLPTGWKDFKNYLKHKRKEMIVKEVALRLRIEEDSRKEMNGEKNGSKPMLGEAKSNVVEHGS</sequence>
<reference evidence="2 3" key="1">
    <citation type="submission" date="2024-01" db="EMBL/GenBank/DDBJ databases">
        <title>The complete chloroplast genome sequence of Lithospermum erythrorhizon: insights into the phylogenetic relationship among Boraginaceae species and the maternal lineages of purple gromwells.</title>
        <authorList>
            <person name="Okada T."/>
            <person name="Watanabe K."/>
        </authorList>
    </citation>
    <scope>NUCLEOTIDE SEQUENCE [LARGE SCALE GENOMIC DNA]</scope>
</reference>
<dbReference type="AlphaFoldDB" id="A0AAV3PZA4"/>
<proteinExistence type="predicted"/>
<dbReference type="Proteomes" id="UP001454036">
    <property type="component" value="Unassembled WGS sequence"/>
</dbReference>
<feature type="compositionally biased region" description="Basic and acidic residues" evidence="1">
    <location>
        <begin position="94"/>
        <end position="103"/>
    </location>
</feature>
<evidence type="ECO:0000313" key="2">
    <source>
        <dbReference type="EMBL" id="GAA0156600.1"/>
    </source>
</evidence>
<comment type="caution">
    <text evidence="2">The sequence shown here is derived from an EMBL/GenBank/DDBJ whole genome shotgun (WGS) entry which is preliminary data.</text>
</comment>
<gene>
    <name evidence="2" type="ORF">LIER_14057</name>
</gene>
<organism evidence="2 3">
    <name type="scientific">Lithospermum erythrorhizon</name>
    <name type="common">Purple gromwell</name>
    <name type="synonym">Lithospermum officinale var. erythrorhizon</name>
    <dbReference type="NCBI Taxonomy" id="34254"/>
    <lineage>
        <taxon>Eukaryota</taxon>
        <taxon>Viridiplantae</taxon>
        <taxon>Streptophyta</taxon>
        <taxon>Embryophyta</taxon>
        <taxon>Tracheophyta</taxon>
        <taxon>Spermatophyta</taxon>
        <taxon>Magnoliopsida</taxon>
        <taxon>eudicotyledons</taxon>
        <taxon>Gunneridae</taxon>
        <taxon>Pentapetalae</taxon>
        <taxon>asterids</taxon>
        <taxon>lamiids</taxon>
        <taxon>Boraginales</taxon>
        <taxon>Boraginaceae</taxon>
        <taxon>Boraginoideae</taxon>
        <taxon>Lithospermeae</taxon>
        <taxon>Lithospermum</taxon>
    </lineage>
</organism>
<feature type="region of interest" description="Disordered" evidence="1">
    <location>
        <begin position="94"/>
        <end position="120"/>
    </location>
</feature>